<feature type="domain" description="Histidine kinase" evidence="7">
    <location>
        <begin position="176"/>
        <end position="390"/>
    </location>
</feature>
<comment type="catalytic activity">
    <reaction evidence="1">
        <text>ATP + protein L-histidine = ADP + protein N-phospho-L-histidine.</text>
        <dbReference type="EC" id="2.7.13.3"/>
    </reaction>
</comment>
<feature type="domain" description="Response regulatory" evidence="8">
    <location>
        <begin position="413"/>
        <end position="530"/>
    </location>
</feature>
<dbReference type="SUPFAM" id="SSF55874">
    <property type="entry name" value="ATPase domain of HSP90 chaperone/DNA topoisomerase II/histidine kinase"/>
    <property type="match status" value="1"/>
</dbReference>
<dbReference type="InterPro" id="IPR029016">
    <property type="entry name" value="GAF-like_dom_sf"/>
</dbReference>
<dbReference type="SUPFAM" id="SSF47384">
    <property type="entry name" value="Homodimeric domain of signal transducing histidine kinase"/>
    <property type="match status" value="1"/>
</dbReference>
<dbReference type="Gene3D" id="3.30.565.10">
    <property type="entry name" value="Histidine kinase-like ATPase, C-terminal domain"/>
    <property type="match status" value="1"/>
</dbReference>
<evidence type="ECO:0000259" key="8">
    <source>
        <dbReference type="PROSITE" id="PS50110"/>
    </source>
</evidence>
<evidence type="ECO:0000256" key="4">
    <source>
        <dbReference type="ARBA" id="ARBA00022679"/>
    </source>
</evidence>
<evidence type="ECO:0000256" key="2">
    <source>
        <dbReference type="ARBA" id="ARBA00012438"/>
    </source>
</evidence>
<dbReference type="SMART" id="SM00448">
    <property type="entry name" value="REC"/>
    <property type="match status" value="1"/>
</dbReference>
<dbReference type="EMBL" id="FOAP01000004">
    <property type="protein sequence ID" value="SEL18804.1"/>
    <property type="molecule type" value="Genomic_DNA"/>
</dbReference>
<dbReference type="SMART" id="SM00387">
    <property type="entry name" value="HATPase_c"/>
    <property type="match status" value="1"/>
</dbReference>
<dbReference type="InterPro" id="IPR005467">
    <property type="entry name" value="His_kinase_dom"/>
</dbReference>
<keyword evidence="5 9" id="KW-0418">Kinase</keyword>
<dbReference type="EC" id="2.7.13.3" evidence="2"/>
<dbReference type="CDD" id="cd00082">
    <property type="entry name" value="HisKA"/>
    <property type="match status" value="1"/>
</dbReference>
<sequence length="535" mass="57540">MQALLQALSARLRNLEGPDAIAAAGTQLLGTHLRANRVTCCTVNERGEGATVWWSWTDGSVPELKGSCRISDSCGGATYRAGQIHRVEDSEVWPEGTALREEFRQSGIRASVRVPLFKLGQLAAILGVSCAMPRRWTEAEVHLIREASERIWLEVERARAEAALRESALKDAFLSRLSHELATPLAAMRLWIEFLRSDPGRLNGALEALSQAEQAQSRLVRDLLDMSRAVKGTFGLMLDVCELMEPVSAAVKLMGPTAQQKGLHVEVIQEDPPLVNADSKRLQQAISHLLSNAVKFTGPGGHITVRLEGAAQGALLSIQDTGQGFAPDFQPHLFAPFRQAEEGPSRTQGGLGLGLSLVRRIVELHGGWVSGESPGVGRGALFRVWMPAYAFDEDAPPEPPAQAGQGPGLADVGILVVEDELLTRQGLKAVLESQGARVEAVSSAAAALEVLSGRVFDVLLCDIAMPGEDGYSLIHRIRAMPGPSARIRAAAYTAHMREEDKLRVLAAGFQLYIPKSVEPSRLSQLLSGLAAAAAR</sequence>
<dbReference type="InterPro" id="IPR036097">
    <property type="entry name" value="HisK_dim/P_sf"/>
</dbReference>
<dbReference type="PROSITE" id="PS50109">
    <property type="entry name" value="HIS_KIN"/>
    <property type="match status" value="1"/>
</dbReference>
<dbReference type="InterPro" id="IPR003594">
    <property type="entry name" value="HATPase_dom"/>
</dbReference>
<dbReference type="InterPro" id="IPR003661">
    <property type="entry name" value="HisK_dim/P_dom"/>
</dbReference>
<dbReference type="RefSeq" id="WP_075006268.1">
    <property type="nucleotide sequence ID" value="NZ_FOAP01000004.1"/>
</dbReference>
<dbReference type="PRINTS" id="PR00344">
    <property type="entry name" value="BCTRLSENSOR"/>
</dbReference>
<dbReference type="AlphaFoldDB" id="A0A1H7N5X1"/>
<keyword evidence="3 6" id="KW-0597">Phosphoprotein</keyword>
<keyword evidence="4" id="KW-0808">Transferase</keyword>
<dbReference type="Gene3D" id="3.40.50.2300">
    <property type="match status" value="1"/>
</dbReference>
<dbReference type="Pfam" id="PF01590">
    <property type="entry name" value="GAF"/>
    <property type="match status" value="1"/>
</dbReference>
<dbReference type="CDD" id="cd00075">
    <property type="entry name" value="HATPase"/>
    <property type="match status" value="1"/>
</dbReference>
<dbReference type="PANTHER" id="PTHR43547:SF2">
    <property type="entry name" value="HYBRID SIGNAL TRANSDUCTION HISTIDINE KINASE C"/>
    <property type="match status" value="1"/>
</dbReference>
<evidence type="ECO:0000259" key="7">
    <source>
        <dbReference type="PROSITE" id="PS50109"/>
    </source>
</evidence>
<accession>A0A1H7N5X1</accession>
<dbReference type="SUPFAM" id="SSF55781">
    <property type="entry name" value="GAF domain-like"/>
    <property type="match status" value="1"/>
</dbReference>
<reference evidence="10" key="1">
    <citation type="submission" date="2016-10" db="EMBL/GenBank/DDBJ databases">
        <authorList>
            <person name="Varghese N."/>
            <person name="Submissions S."/>
        </authorList>
    </citation>
    <scope>NUCLEOTIDE SEQUENCE [LARGE SCALE GENOMIC DNA]</scope>
    <source>
        <strain evidence="10">DSM 17044</strain>
    </source>
</reference>
<dbReference type="Gene3D" id="3.30.450.40">
    <property type="match status" value="1"/>
</dbReference>
<dbReference type="SMART" id="SM00388">
    <property type="entry name" value="HisKA"/>
    <property type="match status" value="1"/>
</dbReference>
<evidence type="ECO:0000256" key="6">
    <source>
        <dbReference type="PROSITE-ProRule" id="PRU00169"/>
    </source>
</evidence>
<dbReference type="InterPro" id="IPR001789">
    <property type="entry name" value="Sig_transdc_resp-reg_receiver"/>
</dbReference>
<dbReference type="Gene3D" id="1.10.287.130">
    <property type="match status" value="1"/>
</dbReference>
<keyword evidence="10" id="KW-1185">Reference proteome</keyword>
<gene>
    <name evidence="9" type="ORF">SAMN05444354_104221</name>
</gene>
<dbReference type="InterPro" id="IPR004358">
    <property type="entry name" value="Sig_transdc_His_kin-like_C"/>
</dbReference>
<evidence type="ECO:0000313" key="10">
    <source>
        <dbReference type="Proteomes" id="UP000182719"/>
    </source>
</evidence>
<dbReference type="PROSITE" id="PS50110">
    <property type="entry name" value="RESPONSE_REGULATORY"/>
    <property type="match status" value="1"/>
</dbReference>
<organism evidence="9 10">
    <name type="scientific">Stigmatella aurantiaca</name>
    <dbReference type="NCBI Taxonomy" id="41"/>
    <lineage>
        <taxon>Bacteria</taxon>
        <taxon>Pseudomonadati</taxon>
        <taxon>Myxococcota</taxon>
        <taxon>Myxococcia</taxon>
        <taxon>Myxococcales</taxon>
        <taxon>Cystobacterineae</taxon>
        <taxon>Archangiaceae</taxon>
        <taxon>Stigmatella</taxon>
    </lineage>
</organism>
<dbReference type="SMART" id="SM00065">
    <property type="entry name" value="GAF"/>
    <property type="match status" value="1"/>
</dbReference>
<evidence type="ECO:0000256" key="1">
    <source>
        <dbReference type="ARBA" id="ARBA00000085"/>
    </source>
</evidence>
<dbReference type="GO" id="GO:0000155">
    <property type="term" value="F:phosphorelay sensor kinase activity"/>
    <property type="evidence" value="ECO:0007669"/>
    <property type="project" value="InterPro"/>
</dbReference>
<dbReference type="Pfam" id="PF02518">
    <property type="entry name" value="HATPase_c"/>
    <property type="match status" value="1"/>
</dbReference>
<evidence type="ECO:0000256" key="3">
    <source>
        <dbReference type="ARBA" id="ARBA00022553"/>
    </source>
</evidence>
<protein>
    <recommendedName>
        <fullName evidence="2">histidine kinase</fullName>
        <ecNumber evidence="2">2.7.13.3</ecNumber>
    </recommendedName>
</protein>
<dbReference type="SUPFAM" id="SSF52172">
    <property type="entry name" value="CheY-like"/>
    <property type="match status" value="1"/>
</dbReference>
<dbReference type="Proteomes" id="UP000182719">
    <property type="component" value="Unassembled WGS sequence"/>
</dbReference>
<evidence type="ECO:0000256" key="5">
    <source>
        <dbReference type="ARBA" id="ARBA00022777"/>
    </source>
</evidence>
<proteinExistence type="predicted"/>
<dbReference type="InterPro" id="IPR036890">
    <property type="entry name" value="HATPase_C_sf"/>
</dbReference>
<dbReference type="Pfam" id="PF00072">
    <property type="entry name" value="Response_reg"/>
    <property type="match status" value="1"/>
</dbReference>
<feature type="modified residue" description="4-aspartylphosphate" evidence="6">
    <location>
        <position position="462"/>
    </location>
</feature>
<dbReference type="Pfam" id="PF00512">
    <property type="entry name" value="HisKA"/>
    <property type="match status" value="1"/>
</dbReference>
<dbReference type="InterPro" id="IPR011006">
    <property type="entry name" value="CheY-like_superfamily"/>
</dbReference>
<dbReference type="PANTHER" id="PTHR43547">
    <property type="entry name" value="TWO-COMPONENT HISTIDINE KINASE"/>
    <property type="match status" value="1"/>
</dbReference>
<dbReference type="InterPro" id="IPR003018">
    <property type="entry name" value="GAF"/>
</dbReference>
<evidence type="ECO:0000313" key="9">
    <source>
        <dbReference type="EMBL" id="SEL18804.1"/>
    </source>
</evidence>
<name>A0A1H7N5X1_STIAU</name>